<protein>
    <submittedName>
        <fullName evidence="3">ROK family transcriptional regulator</fullName>
    </submittedName>
</protein>
<name>A0A3A5MEH4_9MICC</name>
<dbReference type="InterPro" id="IPR049874">
    <property type="entry name" value="ROK_cs"/>
</dbReference>
<dbReference type="AlphaFoldDB" id="A0A3A5MEH4"/>
<dbReference type="Pfam" id="PF00480">
    <property type="entry name" value="ROK"/>
    <property type="match status" value="1"/>
</dbReference>
<reference evidence="3 4" key="1">
    <citation type="submission" date="2018-09" db="EMBL/GenBank/DDBJ databases">
        <title>Novel species of Arthrobacter.</title>
        <authorList>
            <person name="Liu Q."/>
            <person name="Xin Y.-H."/>
        </authorList>
    </citation>
    <scope>NUCLEOTIDE SEQUENCE [LARGE SCALE GENOMIC DNA]</scope>
    <source>
        <strain evidence="3 4">Hz2</strain>
    </source>
</reference>
<dbReference type="OrthoDB" id="3189808at2"/>
<dbReference type="InterPro" id="IPR043129">
    <property type="entry name" value="ATPase_NBD"/>
</dbReference>
<dbReference type="Proteomes" id="UP000272560">
    <property type="component" value="Unassembled WGS sequence"/>
</dbReference>
<evidence type="ECO:0000256" key="2">
    <source>
        <dbReference type="SAM" id="MobiDB-lite"/>
    </source>
</evidence>
<evidence type="ECO:0000313" key="3">
    <source>
        <dbReference type="EMBL" id="RJT80038.1"/>
    </source>
</evidence>
<dbReference type="SUPFAM" id="SSF46785">
    <property type="entry name" value="Winged helix' DNA-binding domain"/>
    <property type="match status" value="1"/>
</dbReference>
<sequence length="419" mass="43860">MTSRVRNEGVRVGDSPYTPPPTGGATGGTVEILQLFRSGLVLTKTEVAARTGLSRSTINQRIDSLLDTRLVTPSGAESTKGRPAESFAFNRTGGHLLVADIGATGMRVGLCDLSGTILAEVELTIPVTEGPDIVLGLVGDEFVRLLKGAAALPDSVVGIGISVPGPVDTASGQVVHPPIMTGWDQYDIPGWFSRGYDCPVIVDKDANAMAFGEQQVSHPEVRHLLMVKVGTGVGSGLISDGRLHRGADGAAGDIGHNYVSKPAYVRDEPECRCGNIGCLEAYAGGWAILRDLQALGVDADSVDDAVRLLRSGNRDAVRLARNASQLLGEAIAVTVNLFNPQVVVIGGQLAAADDYLFAGIKSAVYRRSLPLATRRIQIVGATQGKQAGIIGLALLVAQSVFSDLPLPMLRPTTADRVAS</sequence>
<dbReference type="Gene3D" id="1.10.10.10">
    <property type="entry name" value="Winged helix-like DNA-binding domain superfamily/Winged helix DNA-binding domain"/>
    <property type="match status" value="1"/>
</dbReference>
<dbReference type="InterPro" id="IPR000600">
    <property type="entry name" value="ROK"/>
</dbReference>
<comment type="similarity">
    <text evidence="1">Belongs to the ROK (NagC/XylR) family.</text>
</comment>
<evidence type="ECO:0000256" key="1">
    <source>
        <dbReference type="ARBA" id="ARBA00006479"/>
    </source>
</evidence>
<accession>A0A3A5MEH4</accession>
<dbReference type="EMBL" id="QZVT01000004">
    <property type="protein sequence ID" value="RJT80038.1"/>
    <property type="molecule type" value="Genomic_DNA"/>
</dbReference>
<dbReference type="Gene3D" id="3.30.420.40">
    <property type="match status" value="2"/>
</dbReference>
<dbReference type="InterPro" id="IPR036388">
    <property type="entry name" value="WH-like_DNA-bd_sf"/>
</dbReference>
<dbReference type="SUPFAM" id="SSF53067">
    <property type="entry name" value="Actin-like ATPase domain"/>
    <property type="match status" value="1"/>
</dbReference>
<gene>
    <name evidence="3" type="ORF">D6T63_09145</name>
</gene>
<dbReference type="PROSITE" id="PS01125">
    <property type="entry name" value="ROK"/>
    <property type="match status" value="1"/>
</dbReference>
<proteinExistence type="inferred from homology"/>
<dbReference type="InterPro" id="IPR036390">
    <property type="entry name" value="WH_DNA-bd_sf"/>
</dbReference>
<comment type="caution">
    <text evidence="3">The sequence shown here is derived from an EMBL/GenBank/DDBJ whole genome shotgun (WGS) entry which is preliminary data.</text>
</comment>
<keyword evidence="4" id="KW-1185">Reference proteome</keyword>
<dbReference type="PANTHER" id="PTHR18964">
    <property type="entry name" value="ROK (REPRESSOR, ORF, KINASE) FAMILY"/>
    <property type="match status" value="1"/>
</dbReference>
<dbReference type="PANTHER" id="PTHR18964:SF173">
    <property type="entry name" value="GLUCOKINASE"/>
    <property type="match status" value="1"/>
</dbReference>
<feature type="compositionally biased region" description="Basic and acidic residues" evidence="2">
    <location>
        <begin position="1"/>
        <end position="11"/>
    </location>
</feature>
<organism evidence="3 4">
    <name type="scientific">Arthrobacter cheniae</name>
    <dbReference type="NCBI Taxonomy" id="1258888"/>
    <lineage>
        <taxon>Bacteria</taxon>
        <taxon>Bacillati</taxon>
        <taxon>Actinomycetota</taxon>
        <taxon>Actinomycetes</taxon>
        <taxon>Micrococcales</taxon>
        <taxon>Micrococcaceae</taxon>
        <taxon>Arthrobacter</taxon>
    </lineage>
</organism>
<evidence type="ECO:0000313" key="4">
    <source>
        <dbReference type="Proteomes" id="UP000272560"/>
    </source>
</evidence>
<feature type="region of interest" description="Disordered" evidence="2">
    <location>
        <begin position="1"/>
        <end position="26"/>
    </location>
</feature>